<evidence type="ECO:0008006" key="4">
    <source>
        <dbReference type="Google" id="ProtNLM"/>
    </source>
</evidence>
<comment type="caution">
    <text evidence="2">The sequence shown here is derived from an EMBL/GenBank/DDBJ whole genome shotgun (WGS) entry which is preliminary data.</text>
</comment>
<organism evidence="2 3">
    <name type="scientific">Fusarium oligoseptatum</name>
    <dbReference type="NCBI Taxonomy" id="2604345"/>
    <lineage>
        <taxon>Eukaryota</taxon>
        <taxon>Fungi</taxon>
        <taxon>Dikarya</taxon>
        <taxon>Ascomycota</taxon>
        <taxon>Pezizomycotina</taxon>
        <taxon>Sordariomycetes</taxon>
        <taxon>Hypocreomycetidae</taxon>
        <taxon>Hypocreales</taxon>
        <taxon>Nectriaceae</taxon>
        <taxon>Fusarium</taxon>
        <taxon>Fusarium solani species complex</taxon>
    </lineage>
</organism>
<dbReference type="STRING" id="1325735.A0A428SJC0"/>
<gene>
    <name evidence="2" type="ORF">CEP52_014766</name>
</gene>
<feature type="compositionally biased region" description="Polar residues" evidence="1">
    <location>
        <begin position="1"/>
        <end position="10"/>
    </location>
</feature>
<dbReference type="AlphaFoldDB" id="A0A428SJC0"/>
<name>A0A428SJC0_9HYPO</name>
<evidence type="ECO:0000256" key="1">
    <source>
        <dbReference type="SAM" id="MobiDB-lite"/>
    </source>
</evidence>
<proteinExistence type="predicted"/>
<evidence type="ECO:0000313" key="2">
    <source>
        <dbReference type="EMBL" id="RSL89868.1"/>
    </source>
</evidence>
<protein>
    <recommendedName>
        <fullName evidence="4">MADS-box domain-containing protein</fullName>
    </recommendedName>
</protein>
<dbReference type="EMBL" id="NKCK01000239">
    <property type="protein sequence ID" value="RSL89868.1"/>
    <property type="molecule type" value="Genomic_DNA"/>
</dbReference>
<dbReference type="Proteomes" id="UP000287144">
    <property type="component" value="Unassembled WGS sequence"/>
</dbReference>
<reference evidence="2 3" key="1">
    <citation type="submission" date="2017-06" db="EMBL/GenBank/DDBJ databases">
        <title>Comparative genomic analysis of Ambrosia Fusariam Clade fungi.</title>
        <authorList>
            <person name="Stajich J.E."/>
            <person name="Carrillo J."/>
            <person name="Kijimoto T."/>
            <person name="Eskalen A."/>
            <person name="O'Donnell K."/>
            <person name="Kasson M."/>
        </authorList>
    </citation>
    <scope>NUCLEOTIDE SEQUENCE [LARGE SCALE GENOMIC DNA]</scope>
    <source>
        <strain evidence="2 3">NRRL62579</strain>
    </source>
</reference>
<accession>A0A428SJC0</accession>
<evidence type="ECO:0000313" key="3">
    <source>
        <dbReference type="Proteomes" id="UP000287144"/>
    </source>
</evidence>
<sequence length="100" mass="11730">MNNRTENTQVLKHPRRKLTPQQVQRSLIAKRRQTLIRKSDELRRLGARVHLVIETTDRYHVYSSESSESWPPTADRLEKNYPIPLKYGPDCFTTRSSSGH</sequence>
<feature type="region of interest" description="Disordered" evidence="1">
    <location>
        <begin position="1"/>
        <end position="24"/>
    </location>
</feature>
<keyword evidence="3" id="KW-1185">Reference proteome</keyword>